<dbReference type="GO" id="GO:0140359">
    <property type="term" value="F:ABC-type transporter activity"/>
    <property type="evidence" value="ECO:0007669"/>
    <property type="project" value="InterPro"/>
</dbReference>
<sequence>MSNEHLFFQSEENIEKATVGVSRATDAATMAWLSSLQHVTLVKTADPKAAAEAGEVQMALELSDAFADKLNQGVPAAITIYAEQSSMKVSRAMDLFLQELTAKEEAIVADRLGKAGIDPNQVKPFAIQVKALSENDEASILLLSVLFPLIIVMSVMLGGFSSAVDLFAGEKERKTMEALLITPVSRKRLILAKWLTISTLGTVSGIFAIAAFVLITKTVTTKLAAELDYGSQTLLIFFSTVVGIVFFAILFATIQMMISILSNTFKEAQNYISPVMFIALVPYFLLIGVAPHELESIHFLVPGQ</sequence>
<reference evidence="8" key="1">
    <citation type="submission" date="2016-06" db="EMBL/GenBank/DDBJ databases">
        <authorList>
            <person name="Nascimento L."/>
            <person name="Pereira R.V."/>
            <person name="Martins L.F."/>
            <person name="Quaggio R.B."/>
            <person name="Silva A.M."/>
            <person name="Setubal J.C."/>
        </authorList>
    </citation>
    <scope>NUCLEOTIDE SEQUENCE [LARGE SCALE GENOMIC DNA]</scope>
</reference>
<name>A0A1Y3PEK8_9BACI</name>
<evidence type="ECO:0000256" key="4">
    <source>
        <dbReference type="ARBA" id="ARBA00023136"/>
    </source>
</evidence>
<keyword evidence="3 5" id="KW-1133">Transmembrane helix</keyword>
<evidence type="ECO:0000256" key="1">
    <source>
        <dbReference type="ARBA" id="ARBA00004141"/>
    </source>
</evidence>
<dbReference type="InterPro" id="IPR013525">
    <property type="entry name" value="ABC2_TM"/>
</dbReference>
<feature type="transmembrane region" description="Helical" evidence="5">
    <location>
        <begin position="235"/>
        <end position="258"/>
    </location>
</feature>
<feature type="transmembrane region" description="Helical" evidence="5">
    <location>
        <begin position="270"/>
        <end position="290"/>
    </location>
</feature>
<keyword evidence="2 5" id="KW-0812">Transmembrane</keyword>
<dbReference type="EMBL" id="LZRT01000097">
    <property type="protein sequence ID" value="OUM85781.1"/>
    <property type="molecule type" value="Genomic_DNA"/>
</dbReference>
<dbReference type="PANTHER" id="PTHR43471">
    <property type="entry name" value="ABC TRANSPORTER PERMEASE"/>
    <property type="match status" value="1"/>
</dbReference>
<protein>
    <recommendedName>
        <fullName evidence="6">ABC-2 type transporter transmembrane domain-containing protein</fullName>
    </recommendedName>
</protein>
<evidence type="ECO:0000259" key="6">
    <source>
        <dbReference type="Pfam" id="PF12698"/>
    </source>
</evidence>
<feature type="transmembrane region" description="Helical" evidence="5">
    <location>
        <begin position="140"/>
        <end position="168"/>
    </location>
</feature>
<gene>
    <name evidence="7" type="ORF">BAA01_06545</name>
</gene>
<evidence type="ECO:0000313" key="7">
    <source>
        <dbReference type="EMBL" id="OUM85781.1"/>
    </source>
</evidence>
<proteinExistence type="predicted"/>
<evidence type="ECO:0000256" key="2">
    <source>
        <dbReference type="ARBA" id="ARBA00022692"/>
    </source>
</evidence>
<dbReference type="PANTHER" id="PTHR43471:SF3">
    <property type="entry name" value="ABC TRANSPORTER PERMEASE PROTEIN NATB"/>
    <property type="match status" value="1"/>
</dbReference>
<dbReference type="GO" id="GO:0016020">
    <property type="term" value="C:membrane"/>
    <property type="evidence" value="ECO:0007669"/>
    <property type="project" value="UniProtKB-SubCell"/>
</dbReference>
<comment type="subcellular location">
    <subcellularLocation>
        <location evidence="1">Membrane</location>
        <topology evidence="1">Multi-pass membrane protein</topology>
    </subcellularLocation>
</comment>
<dbReference type="Pfam" id="PF12698">
    <property type="entry name" value="ABC2_membrane_3"/>
    <property type="match status" value="1"/>
</dbReference>
<evidence type="ECO:0000256" key="3">
    <source>
        <dbReference type="ARBA" id="ARBA00022989"/>
    </source>
</evidence>
<feature type="transmembrane region" description="Helical" evidence="5">
    <location>
        <begin position="189"/>
        <end position="215"/>
    </location>
</feature>
<dbReference type="Proteomes" id="UP000196475">
    <property type="component" value="Unassembled WGS sequence"/>
</dbReference>
<organism evidence="7 8">
    <name type="scientific">Bacillus thermozeamaize</name>
    <dbReference type="NCBI Taxonomy" id="230954"/>
    <lineage>
        <taxon>Bacteria</taxon>
        <taxon>Bacillati</taxon>
        <taxon>Bacillota</taxon>
        <taxon>Bacilli</taxon>
        <taxon>Bacillales</taxon>
        <taxon>Bacillaceae</taxon>
        <taxon>Bacillus</taxon>
    </lineage>
</organism>
<accession>A0A1Y3PEK8</accession>
<evidence type="ECO:0000256" key="5">
    <source>
        <dbReference type="SAM" id="Phobius"/>
    </source>
</evidence>
<feature type="domain" description="ABC-2 type transporter transmembrane" evidence="6">
    <location>
        <begin position="11"/>
        <end position="297"/>
    </location>
</feature>
<evidence type="ECO:0000313" key="8">
    <source>
        <dbReference type="Proteomes" id="UP000196475"/>
    </source>
</evidence>
<keyword evidence="4 5" id="KW-0472">Membrane</keyword>
<dbReference type="AlphaFoldDB" id="A0A1Y3PEK8"/>
<comment type="caution">
    <text evidence="7">The sequence shown here is derived from an EMBL/GenBank/DDBJ whole genome shotgun (WGS) entry which is preliminary data.</text>
</comment>